<keyword evidence="2" id="KW-1185">Reference proteome</keyword>
<name>A0A9W8RXJ7_9HYPO</name>
<reference evidence="1" key="1">
    <citation type="submission" date="2022-09" db="EMBL/GenBank/DDBJ databases">
        <title>Fusarium specimens isolated from Avocado Roots.</title>
        <authorList>
            <person name="Stajich J."/>
            <person name="Roper C."/>
            <person name="Heimlech-Rivalta G."/>
        </authorList>
    </citation>
    <scope>NUCLEOTIDE SEQUENCE</scope>
    <source>
        <strain evidence="1">CF00136</strain>
    </source>
</reference>
<proteinExistence type="predicted"/>
<comment type="caution">
    <text evidence="1">The sequence shown here is derived from an EMBL/GenBank/DDBJ whole genome shotgun (WGS) entry which is preliminary data.</text>
</comment>
<dbReference type="SUPFAM" id="SSF54427">
    <property type="entry name" value="NTF2-like"/>
    <property type="match status" value="1"/>
</dbReference>
<protein>
    <recommendedName>
        <fullName evidence="3">SnoaL-like domain-containing protein</fullName>
    </recommendedName>
</protein>
<accession>A0A9W8RXJ7</accession>
<dbReference type="Proteomes" id="UP001152049">
    <property type="component" value="Unassembled WGS sequence"/>
</dbReference>
<evidence type="ECO:0008006" key="3">
    <source>
        <dbReference type="Google" id="ProtNLM"/>
    </source>
</evidence>
<gene>
    <name evidence="1" type="ORF">NW762_009141</name>
</gene>
<dbReference type="AlphaFoldDB" id="A0A9W8RXJ7"/>
<evidence type="ECO:0000313" key="1">
    <source>
        <dbReference type="EMBL" id="KAJ4256067.1"/>
    </source>
</evidence>
<dbReference type="Gene3D" id="3.10.450.50">
    <property type="match status" value="1"/>
</dbReference>
<dbReference type="InterPro" id="IPR032710">
    <property type="entry name" value="NTF2-like_dom_sf"/>
</dbReference>
<sequence>MSSSAQDDRKAIETWLLAFHNASKSLDADTWLDNFFTDDAALQYGNNPVISGPAVRLMFKNVFSKLDMMTHDVDYFDYVPPRVYQAATIRYLVKGDDPGKDVIQIPGFATFFVKKEDNGKIRCYRAETFLDPSAVFKRIAEKGE</sequence>
<evidence type="ECO:0000313" key="2">
    <source>
        <dbReference type="Proteomes" id="UP001152049"/>
    </source>
</evidence>
<dbReference type="EMBL" id="JAOQAZ010000019">
    <property type="protein sequence ID" value="KAJ4256067.1"/>
    <property type="molecule type" value="Genomic_DNA"/>
</dbReference>
<dbReference type="OrthoDB" id="9983368at2759"/>
<organism evidence="1 2">
    <name type="scientific">Fusarium torreyae</name>
    <dbReference type="NCBI Taxonomy" id="1237075"/>
    <lineage>
        <taxon>Eukaryota</taxon>
        <taxon>Fungi</taxon>
        <taxon>Dikarya</taxon>
        <taxon>Ascomycota</taxon>
        <taxon>Pezizomycotina</taxon>
        <taxon>Sordariomycetes</taxon>
        <taxon>Hypocreomycetidae</taxon>
        <taxon>Hypocreales</taxon>
        <taxon>Nectriaceae</taxon>
        <taxon>Fusarium</taxon>
    </lineage>
</organism>